<dbReference type="InterPro" id="IPR006901">
    <property type="entry name" value="TrmK"/>
</dbReference>
<dbReference type="Gene3D" id="3.40.50.150">
    <property type="entry name" value="Vaccinia Virus protein VP39"/>
    <property type="match status" value="1"/>
</dbReference>
<dbReference type="EMBL" id="JACOOY010000005">
    <property type="protein sequence ID" value="MBC5664644.1"/>
    <property type="molecule type" value="Genomic_DNA"/>
</dbReference>
<dbReference type="GO" id="GO:0008168">
    <property type="term" value="F:methyltransferase activity"/>
    <property type="evidence" value="ECO:0007669"/>
    <property type="project" value="UniProtKB-KW"/>
</dbReference>
<dbReference type="Gene3D" id="1.10.287.1890">
    <property type="match status" value="1"/>
</dbReference>
<keyword evidence="2" id="KW-0489">Methyltransferase</keyword>
<keyword evidence="2" id="KW-0808">Transferase</keyword>
<feature type="coiled-coil region" evidence="1">
    <location>
        <begin position="183"/>
        <end position="233"/>
    </location>
</feature>
<dbReference type="CDD" id="cd02440">
    <property type="entry name" value="AdoMet_MTases"/>
    <property type="match status" value="1"/>
</dbReference>
<keyword evidence="3" id="KW-1185">Reference proteome</keyword>
<evidence type="ECO:0000313" key="3">
    <source>
        <dbReference type="Proteomes" id="UP000647235"/>
    </source>
</evidence>
<proteinExistence type="predicted"/>
<dbReference type="SUPFAM" id="SSF53335">
    <property type="entry name" value="S-adenosyl-L-methionine-dependent methyltransferases"/>
    <property type="match status" value="1"/>
</dbReference>
<dbReference type="RefSeq" id="WP_186855573.1">
    <property type="nucleotide sequence ID" value="NZ_JACOOY010000005.1"/>
</dbReference>
<dbReference type="InterPro" id="IPR029063">
    <property type="entry name" value="SAM-dependent_MTases_sf"/>
</dbReference>
<keyword evidence="1" id="KW-0175">Coiled coil</keyword>
<accession>A0ABR7ETG9</accession>
<organism evidence="2 3">
    <name type="scientific">Dorea hominis</name>
    <dbReference type="NCBI Taxonomy" id="2763040"/>
    <lineage>
        <taxon>Bacteria</taxon>
        <taxon>Bacillati</taxon>
        <taxon>Bacillota</taxon>
        <taxon>Clostridia</taxon>
        <taxon>Lachnospirales</taxon>
        <taxon>Lachnospiraceae</taxon>
        <taxon>Dorea</taxon>
    </lineage>
</organism>
<protein>
    <submittedName>
        <fullName evidence="2">SAM-dependent methyltransferase</fullName>
    </submittedName>
</protein>
<dbReference type="Proteomes" id="UP000647235">
    <property type="component" value="Unassembled WGS sequence"/>
</dbReference>
<dbReference type="Pfam" id="PF04816">
    <property type="entry name" value="TrmK"/>
    <property type="match status" value="1"/>
</dbReference>
<dbReference type="PIRSF" id="PIRSF018637">
    <property type="entry name" value="TrmK"/>
    <property type="match status" value="1"/>
</dbReference>
<evidence type="ECO:0000256" key="1">
    <source>
        <dbReference type="SAM" id="Coils"/>
    </source>
</evidence>
<dbReference type="PANTHER" id="PTHR38451">
    <property type="entry name" value="TRNA (ADENINE(22)-N(1))-METHYLTRANSFERASE"/>
    <property type="match status" value="1"/>
</dbReference>
<dbReference type="GO" id="GO:0032259">
    <property type="term" value="P:methylation"/>
    <property type="evidence" value="ECO:0007669"/>
    <property type="project" value="UniProtKB-KW"/>
</dbReference>
<name>A0ABR7ETG9_9FIRM</name>
<sequence>MELSKRLYAVAALVTEGASVADVGTDHGYIPIYLIQEKIASRVIAMDINKGPLERARIHIEEQGLSDRIETRLSDGTQALVPGETDTLITAGMGGGLVIHILEEGKDVINQMKTCILQPQSEIDKVRRYLTQEHFLIVDEDMVEEDGKYYPILKVEHGESETYEEYEYYYGKKLLEKKHPVLRDFLLRECAIQEKILKQLNKQADSTSIQVRKAELAEEMLRTKEALERITDVHNAE</sequence>
<comment type="caution">
    <text evidence="2">The sequence shown here is derived from an EMBL/GenBank/DDBJ whole genome shotgun (WGS) entry which is preliminary data.</text>
</comment>
<evidence type="ECO:0000313" key="2">
    <source>
        <dbReference type="EMBL" id="MBC5664644.1"/>
    </source>
</evidence>
<gene>
    <name evidence="2" type="ORF">H8S07_05040</name>
</gene>
<reference evidence="2 3" key="1">
    <citation type="submission" date="2020-08" db="EMBL/GenBank/DDBJ databases">
        <title>Genome public.</title>
        <authorList>
            <person name="Liu C."/>
            <person name="Sun Q."/>
        </authorList>
    </citation>
    <scope>NUCLEOTIDE SEQUENCE [LARGE SCALE GENOMIC DNA]</scope>
    <source>
        <strain evidence="2 3">NSJ-36</strain>
    </source>
</reference>
<dbReference type="PANTHER" id="PTHR38451:SF1">
    <property type="entry name" value="TRNA (ADENINE(22)-N(1))-METHYLTRANSFERASE"/>
    <property type="match status" value="1"/>
</dbReference>